<keyword evidence="3" id="KW-1185">Reference proteome</keyword>
<evidence type="ECO:0000313" key="3">
    <source>
        <dbReference type="Proteomes" id="UP001590950"/>
    </source>
</evidence>
<feature type="region of interest" description="Disordered" evidence="1">
    <location>
        <begin position="1"/>
        <end position="23"/>
    </location>
</feature>
<sequence>MSHNHRRGQNRLPDKDQHNGPTNFLSIPARNLVVYDVEGAVGPCFENDGTGVEKTLLELGGFQITRENVTELGAGKTANELAERIGKLITEKITEELPPQPAADERVYELAAAQCAMVARRESTKAT</sequence>
<accession>A0ABR4AHN7</accession>
<comment type="caution">
    <text evidence="2">The sequence shown here is derived from an EMBL/GenBank/DDBJ whole genome shotgun (WGS) entry which is preliminary data.</text>
</comment>
<proteinExistence type="predicted"/>
<evidence type="ECO:0000313" key="2">
    <source>
        <dbReference type="EMBL" id="KAL2045260.1"/>
    </source>
</evidence>
<protein>
    <submittedName>
        <fullName evidence="2">Uncharacterized protein</fullName>
    </submittedName>
</protein>
<reference evidence="2 3" key="1">
    <citation type="submission" date="2024-09" db="EMBL/GenBank/DDBJ databases">
        <title>Rethinking Asexuality: The Enigmatic Case of Functional Sexual Genes in Lepraria (Stereocaulaceae).</title>
        <authorList>
            <person name="Doellman M."/>
            <person name="Sun Y."/>
            <person name="Barcenas-Pena A."/>
            <person name="Lumbsch H.T."/>
            <person name="Grewe F."/>
        </authorList>
    </citation>
    <scope>NUCLEOTIDE SEQUENCE [LARGE SCALE GENOMIC DNA]</scope>
    <source>
        <strain evidence="2 3">Mercado 3170</strain>
    </source>
</reference>
<organism evidence="2 3">
    <name type="scientific">Stereocaulon virgatum</name>
    <dbReference type="NCBI Taxonomy" id="373712"/>
    <lineage>
        <taxon>Eukaryota</taxon>
        <taxon>Fungi</taxon>
        <taxon>Dikarya</taxon>
        <taxon>Ascomycota</taxon>
        <taxon>Pezizomycotina</taxon>
        <taxon>Lecanoromycetes</taxon>
        <taxon>OSLEUM clade</taxon>
        <taxon>Lecanoromycetidae</taxon>
        <taxon>Lecanorales</taxon>
        <taxon>Lecanorineae</taxon>
        <taxon>Stereocaulaceae</taxon>
        <taxon>Stereocaulon</taxon>
    </lineage>
</organism>
<name>A0ABR4AHN7_9LECA</name>
<dbReference type="EMBL" id="JBEFKJ010000007">
    <property type="protein sequence ID" value="KAL2045260.1"/>
    <property type="molecule type" value="Genomic_DNA"/>
</dbReference>
<dbReference type="Proteomes" id="UP001590950">
    <property type="component" value="Unassembled WGS sequence"/>
</dbReference>
<evidence type="ECO:0000256" key="1">
    <source>
        <dbReference type="SAM" id="MobiDB-lite"/>
    </source>
</evidence>
<gene>
    <name evidence="2" type="ORF">N7G274_002343</name>
</gene>